<evidence type="ECO:0000256" key="1">
    <source>
        <dbReference type="ARBA" id="ARBA00006964"/>
    </source>
</evidence>
<dbReference type="SUPFAM" id="SSF102705">
    <property type="entry name" value="NIF3 (NGG1p interacting factor 3)-like"/>
    <property type="match status" value="1"/>
</dbReference>
<organism evidence="7 8">
    <name type="scientific">Vagococcus salmoninarum</name>
    <dbReference type="NCBI Taxonomy" id="2739"/>
    <lineage>
        <taxon>Bacteria</taxon>
        <taxon>Bacillati</taxon>
        <taxon>Bacillota</taxon>
        <taxon>Bacilli</taxon>
        <taxon>Lactobacillales</taxon>
        <taxon>Enterococcaceae</taxon>
        <taxon>Vagococcus</taxon>
    </lineage>
</organism>
<comment type="similarity">
    <text evidence="1 5">Belongs to the GTP cyclohydrolase I type 2/NIF3 family.</text>
</comment>
<reference evidence="7 8" key="1">
    <citation type="submission" date="2017-05" db="EMBL/GenBank/DDBJ databases">
        <title>Vagococcus spp. assemblies.</title>
        <authorList>
            <person name="Gulvik C.A."/>
        </authorList>
    </citation>
    <scope>NUCLEOTIDE SEQUENCE [LARGE SCALE GENOMIC DNA]</scope>
    <source>
        <strain evidence="7 8">NCFB 2777</strain>
    </source>
</reference>
<dbReference type="GO" id="GO:0046872">
    <property type="term" value="F:metal ion binding"/>
    <property type="evidence" value="ECO:0007669"/>
    <property type="project" value="UniProtKB-UniRule"/>
</dbReference>
<dbReference type="Gene3D" id="3.40.1390.30">
    <property type="entry name" value="NIF3 (NGG1p interacting factor 3)-like"/>
    <property type="match status" value="2"/>
</dbReference>
<evidence type="ECO:0000256" key="2">
    <source>
        <dbReference type="ARBA" id="ARBA00011643"/>
    </source>
</evidence>
<accession>A0A429ZU30</accession>
<dbReference type="PIRSF" id="PIRSF037489">
    <property type="entry name" value="UCP037489_NIF3_YqfO"/>
    <property type="match status" value="1"/>
</dbReference>
<dbReference type="NCBIfam" id="TIGR00486">
    <property type="entry name" value="YbgI_SA1388"/>
    <property type="match status" value="1"/>
</dbReference>
<feature type="binding site" evidence="6">
    <location>
        <position position="105"/>
    </location>
    <ligand>
        <name>a divalent metal cation</name>
        <dbReference type="ChEBI" id="CHEBI:60240"/>
        <label>1</label>
    </ligand>
</feature>
<dbReference type="EMBL" id="NGJU01000003">
    <property type="protein sequence ID" value="RST97191.1"/>
    <property type="molecule type" value="Genomic_DNA"/>
</dbReference>
<dbReference type="PANTHER" id="PTHR13799:SF14">
    <property type="entry name" value="GTP CYCLOHYDROLASE 1 TYPE 2 HOMOLOG"/>
    <property type="match status" value="1"/>
</dbReference>
<dbReference type="Proteomes" id="UP000287239">
    <property type="component" value="Unassembled WGS sequence"/>
</dbReference>
<dbReference type="InterPro" id="IPR015867">
    <property type="entry name" value="N-reg_PII/ATP_PRibTrfase_C"/>
</dbReference>
<gene>
    <name evidence="7" type="ORF">CBF35_02770</name>
</gene>
<sequence length="373" mass="41885">MSILGTTFIKRFEEHFPLALAEAGDPVGLNLGSLDKPIHKVMFTLDVRPEVVAEAITKKVDLIVAKHPVIFRPIKELSLSNPQNKMYADLLKHDIAVYAAHTNMDIVEDGLNDWFCDVLKIQEPEFVSLTHEIPYLKLAVYVPEAAAEHLREKLIEAGAGQIGTNYEGCSFTSQGEGRFTPINQAEPTIGKVNQREVVSEVKIEMILLETVRKNVLAALMTHHPYEEPGYDLYYLANPPKQYGLGRIGNLTEAITLEKFVEKVKESFKLDGVRLIADNPGKMIQRVAICGGSGEKFYRDALKAGADVYITGDVYYHTAHDMLAEGLAVIDPGHHIEVLCQSRILAMCREWQQTENWDLELIESTENTNPFKFY</sequence>
<comment type="caution">
    <text evidence="7">The sequence shown here is derived from an EMBL/GenBank/DDBJ whole genome shotgun (WGS) entry which is preliminary data.</text>
</comment>
<evidence type="ECO:0000313" key="8">
    <source>
        <dbReference type="Proteomes" id="UP000287239"/>
    </source>
</evidence>
<dbReference type="GO" id="GO:0005737">
    <property type="term" value="C:cytoplasm"/>
    <property type="evidence" value="ECO:0007669"/>
    <property type="project" value="TreeGrafter"/>
</dbReference>
<name>A0A429ZU30_9ENTE</name>
<dbReference type="InterPro" id="IPR017221">
    <property type="entry name" value="DUF34/NIF3_bac"/>
</dbReference>
<dbReference type="Pfam" id="PF01784">
    <property type="entry name" value="DUF34_NIF3"/>
    <property type="match status" value="1"/>
</dbReference>
<evidence type="ECO:0000256" key="3">
    <source>
        <dbReference type="ARBA" id="ARBA00022112"/>
    </source>
</evidence>
<evidence type="ECO:0000256" key="5">
    <source>
        <dbReference type="PIRNR" id="PIRNR037489"/>
    </source>
</evidence>
<dbReference type="PANTHER" id="PTHR13799">
    <property type="entry name" value="NGG1 INTERACTING FACTOR 3"/>
    <property type="match status" value="1"/>
</dbReference>
<dbReference type="AlphaFoldDB" id="A0A429ZU30"/>
<feature type="binding site" evidence="6">
    <location>
        <position position="333"/>
    </location>
    <ligand>
        <name>a divalent metal cation</name>
        <dbReference type="ChEBI" id="CHEBI:60240"/>
        <label>1</label>
    </ligand>
</feature>
<feature type="binding site" evidence="6">
    <location>
        <position position="67"/>
    </location>
    <ligand>
        <name>a divalent metal cation</name>
        <dbReference type="ChEBI" id="CHEBI:60240"/>
        <label>1</label>
    </ligand>
</feature>
<dbReference type="OrthoDB" id="9792792at2"/>
<dbReference type="Gene3D" id="3.30.70.120">
    <property type="match status" value="1"/>
</dbReference>
<keyword evidence="4 5" id="KW-0479">Metal-binding</keyword>
<keyword evidence="8" id="KW-1185">Reference proteome</keyword>
<feature type="binding site" evidence="6">
    <location>
        <position position="336"/>
    </location>
    <ligand>
        <name>a divalent metal cation</name>
        <dbReference type="ChEBI" id="CHEBI:60240"/>
        <label>1</label>
    </ligand>
</feature>
<dbReference type="InterPro" id="IPR036069">
    <property type="entry name" value="DUF34/NIF3_sf"/>
</dbReference>
<comment type="subunit">
    <text evidence="2">Homohexamer.</text>
</comment>
<evidence type="ECO:0000256" key="6">
    <source>
        <dbReference type="PIRSR" id="PIRSR602678-1"/>
    </source>
</evidence>
<evidence type="ECO:0000256" key="4">
    <source>
        <dbReference type="ARBA" id="ARBA00022723"/>
    </source>
</evidence>
<dbReference type="FunFam" id="3.40.1390.30:FF:000001">
    <property type="entry name" value="GTP cyclohydrolase 1 type 2"/>
    <property type="match status" value="1"/>
</dbReference>
<dbReference type="GeneID" id="98567276"/>
<evidence type="ECO:0000313" key="7">
    <source>
        <dbReference type="EMBL" id="RST97191.1"/>
    </source>
</evidence>
<dbReference type="RefSeq" id="WP_126778371.1">
    <property type="nucleotide sequence ID" value="NZ_NGJU01000003.1"/>
</dbReference>
<dbReference type="InterPro" id="IPR002678">
    <property type="entry name" value="DUF34/NIF3"/>
</dbReference>
<proteinExistence type="inferred from homology"/>
<protein>
    <recommendedName>
        <fullName evidence="3 5">GTP cyclohydrolase 1 type 2 homolog</fullName>
    </recommendedName>
</protein>